<gene>
    <name evidence="1" type="ordered locus">XAC0061</name>
</gene>
<evidence type="ECO:0000313" key="1">
    <source>
        <dbReference type="EMBL" id="AAM34953.1"/>
    </source>
</evidence>
<protein>
    <recommendedName>
        <fullName evidence="3">PqqD family protein</fullName>
    </recommendedName>
</protein>
<evidence type="ECO:0008006" key="3">
    <source>
        <dbReference type="Google" id="ProtNLM"/>
    </source>
</evidence>
<dbReference type="KEGG" id="xac:XAC0061"/>
<accession>A0AAI7ZC78</accession>
<dbReference type="InterPro" id="IPR008792">
    <property type="entry name" value="PQQD"/>
</dbReference>
<sequence>MHPGKLLFPYRLGPWMRIAPSTIVARTSGCLAAEMGDELVLMSTEHGLYLSLDAIGKNIWSHLDPPCAFATLCDRLSAEYSAPRATIETDVTAMLHTLRDAGAVEMRA</sequence>
<evidence type="ECO:0000313" key="2">
    <source>
        <dbReference type="Proteomes" id="UP000000576"/>
    </source>
</evidence>
<name>A0AAI7ZC78_XANAC</name>
<dbReference type="Gene3D" id="1.10.10.1150">
    <property type="entry name" value="Coenzyme PQQ synthesis protein D (PqqD)"/>
    <property type="match status" value="1"/>
</dbReference>
<dbReference type="EMBL" id="AE008923">
    <property type="protein sequence ID" value="AAM34953.1"/>
    <property type="molecule type" value="Genomic_DNA"/>
</dbReference>
<proteinExistence type="predicted"/>
<reference evidence="1 2" key="1">
    <citation type="journal article" date="2002" name="Nature">
        <title>Comparison of the genomes of two Xanthomonas pathogens with differing host specificities.</title>
        <authorList>
            <person name="da Silva A.C."/>
            <person name="Ferro J.A."/>
            <person name="Reinach F.C."/>
            <person name="Farah C.S."/>
            <person name="Furlan L.R."/>
            <person name="Quaggio R.B."/>
            <person name="Monteiro-Vitorello C.B."/>
            <person name="Van Sluys M.A."/>
            <person name="Almeida N.F."/>
            <person name="Alves L.M."/>
            <person name="do Amaral A.M."/>
            <person name="Bertolini M.C."/>
            <person name="Camargo L.E."/>
            <person name="Camarotte G."/>
            <person name="Cannavan F."/>
            <person name="Cardozo J."/>
            <person name="Chambergo F."/>
            <person name="Ciapina L.P."/>
            <person name="Cicarelli R.M."/>
            <person name="Coutinho L.L."/>
            <person name="Cursino-Santos J.R."/>
            <person name="El-Dorry H."/>
            <person name="Faria J.B."/>
            <person name="Ferreira A.J."/>
            <person name="Ferreira R.C."/>
            <person name="Ferro M.I."/>
            <person name="Formighieri E.F."/>
            <person name="Franco M.C."/>
            <person name="Greggio C.C."/>
            <person name="Gruber A."/>
            <person name="Katsuyama A.M."/>
            <person name="Kishi L.T."/>
            <person name="Leite R.P."/>
            <person name="Lemos E.G."/>
            <person name="Lemos M.V."/>
            <person name="Locali E.C."/>
            <person name="Machado M.A."/>
            <person name="Madeira A.M."/>
            <person name="Martinez-Rossi N.M."/>
            <person name="Martins E.C."/>
            <person name="Meidanis J."/>
            <person name="Menck C.F."/>
            <person name="Miyaki C.Y."/>
            <person name="Moon D.H."/>
            <person name="Moreira L.M."/>
            <person name="Novo M.T."/>
            <person name="Okura V.K."/>
            <person name="Oliveira M.C."/>
            <person name="Oliveira V.R."/>
            <person name="Pereira H.A."/>
            <person name="Rossi A."/>
            <person name="Sena J.A."/>
            <person name="Silva C."/>
            <person name="de Souza R.F."/>
            <person name="Spinola L.A."/>
            <person name="Takita M.A."/>
            <person name="Tamura R.E."/>
            <person name="Teixeira E.C."/>
            <person name="Tezza R.I."/>
            <person name="Trindade dos Santos M."/>
            <person name="Truffi D."/>
            <person name="Tsai S.M."/>
            <person name="White F.F."/>
            <person name="Setubal J.C."/>
            <person name="Kitajima J.P."/>
        </authorList>
    </citation>
    <scope>NUCLEOTIDE SEQUENCE [LARGE SCALE GENOMIC DNA]</scope>
    <source>
        <strain evidence="1 2">306</strain>
    </source>
</reference>
<organism evidence="1 2">
    <name type="scientific">Xanthomonas axonopodis pv. citri (strain 306)</name>
    <dbReference type="NCBI Taxonomy" id="190486"/>
    <lineage>
        <taxon>Bacteria</taxon>
        <taxon>Pseudomonadati</taxon>
        <taxon>Pseudomonadota</taxon>
        <taxon>Gammaproteobacteria</taxon>
        <taxon>Lysobacterales</taxon>
        <taxon>Lysobacteraceae</taxon>
        <taxon>Xanthomonas</taxon>
    </lineage>
</organism>
<dbReference type="Proteomes" id="UP000000576">
    <property type="component" value="Chromosome"/>
</dbReference>
<dbReference type="Pfam" id="PF05402">
    <property type="entry name" value="PqqD"/>
    <property type="match status" value="1"/>
</dbReference>
<dbReference type="InterPro" id="IPR041881">
    <property type="entry name" value="PqqD_sf"/>
</dbReference>
<dbReference type="AlphaFoldDB" id="A0AAI7ZC78"/>